<gene>
    <name evidence="2" type="ORF">RRC22</name>
</gene>
<protein>
    <recommendedName>
        <fullName evidence="4">Secondary thiamine-phosphate synthase enzyme</fullName>
    </recommendedName>
</protein>
<sequence length="139" mass="15272">MPVFTRTLSLESKGYSNMINITDQVEQVLASGGINEGIATIFVPGSTASITTIEFEPGLQQDLPRALERLAPSDASYEHDLKWGDGNGMSHIRAAVMGPGIVVPFKDKSLLLGTWQQIVLVDFDMRPRRREVIVQVLGF</sequence>
<dbReference type="eggNOG" id="arCOG04214">
    <property type="taxonomic scope" value="Archaea"/>
</dbReference>
<organism evidence="2 3">
    <name type="scientific">Methanocella arvoryzae (strain DSM 22066 / NBRC 105507 / MRE50)</name>
    <dbReference type="NCBI Taxonomy" id="351160"/>
    <lineage>
        <taxon>Archaea</taxon>
        <taxon>Methanobacteriati</taxon>
        <taxon>Methanobacteriota</taxon>
        <taxon>Stenosarchaea group</taxon>
        <taxon>Methanomicrobia</taxon>
        <taxon>Methanocellales</taxon>
        <taxon>Methanocellaceae</taxon>
        <taxon>Methanocella</taxon>
    </lineage>
</organism>
<keyword evidence="3" id="KW-1185">Reference proteome</keyword>
<dbReference type="Proteomes" id="UP000000663">
    <property type="component" value="Chromosome"/>
</dbReference>
<dbReference type="PIRSF" id="PIRSF004681">
    <property type="entry name" value="UCP004681"/>
    <property type="match status" value="1"/>
</dbReference>
<dbReference type="AlphaFoldDB" id="Q0W1C9"/>
<dbReference type="RefSeq" id="WP_012034774.1">
    <property type="nucleotide sequence ID" value="NC_009464.1"/>
</dbReference>
<dbReference type="Pfam" id="PF01894">
    <property type="entry name" value="YjbQ"/>
    <property type="match status" value="1"/>
</dbReference>
<dbReference type="InterPro" id="IPR035917">
    <property type="entry name" value="YjbQ-like_sf"/>
</dbReference>
<dbReference type="EMBL" id="AM114193">
    <property type="protein sequence ID" value="CAJ37814.1"/>
    <property type="molecule type" value="Genomic_DNA"/>
</dbReference>
<comment type="similarity">
    <text evidence="1">Belongs to the UPF0047 family.</text>
</comment>
<dbReference type="InterPro" id="IPR001602">
    <property type="entry name" value="UPF0047_YjbQ-like"/>
</dbReference>
<evidence type="ECO:0008006" key="4">
    <source>
        <dbReference type="Google" id="ProtNLM"/>
    </source>
</evidence>
<evidence type="ECO:0000313" key="2">
    <source>
        <dbReference type="EMBL" id="CAJ37814.1"/>
    </source>
</evidence>
<evidence type="ECO:0000256" key="1">
    <source>
        <dbReference type="ARBA" id="ARBA00005534"/>
    </source>
</evidence>
<proteinExistence type="inferred from homology"/>
<dbReference type="Gene3D" id="2.60.120.460">
    <property type="entry name" value="YjbQ-like"/>
    <property type="match status" value="1"/>
</dbReference>
<reference evidence="2 3" key="1">
    <citation type="journal article" date="2006" name="Science">
        <title>Genome of rice cluster I archaea -- the key methane producers in the rice rhizosphere.</title>
        <authorList>
            <person name="Erkel C."/>
            <person name="Kube M."/>
            <person name="Reinhardt R."/>
            <person name="Liesack W."/>
        </authorList>
    </citation>
    <scope>NUCLEOTIDE SEQUENCE [LARGE SCALE GENOMIC DNA]</scope>
    <source>
        <strain evidence="3">DSM 22066 / NBRC 105507 / MRE50</strain>
    </source>
</reference>
<dbReference type="KEGG" id="rci:RRC22"/>
<dbReference type="OrthoDB" id="6663at2157"/>
<evidence type="ECO:0000313" key="3">
    <source>
        <dbReference type="Proteomes" id="UP000000663"/>
    </source>
</evidence>
<accession>Q0W1C9</accession>
<dbReference type="SUPFAM" id="SSF111038">
    <property type="entry name" value="YjbQ-like"/>
    <property type="match status" value="1"/>
</dbReference>
<name>Q0W1C9_METAR</name>
<dbReference type="PANTHER" id="PTHR30615:SF8">
    <property type="entry name" value="UPF0047 PROTEIN C4A8.02C"/>
    <property type="match status" value="1"/>
</dbReference>
<dbReference type="PATRIC" id="fig|351160.9.peg.471"/>
<dbReference type="GeneID" id="5144615"/>
<dbReference type="NCBIfam" id="TIGR00149">
    <property type="entry name" value="TIGR00149_YjbQ"/>
    <property type="match status" value="1"/>
</dbReference>
<dbReference type="PANTHER" id="PTHR30615">
    <property type="entry name" value="UNCHARACTERIZED PROTEIN YJBQ-RELATED"/>
    <property type="match status" value="1"/>
</dbReference>